<protein>
    <submittedName>
        <fullName evidence="7">Protease-4</fullName>
    </submittedName>
</protein>
<evidence type="ECO:0000313" key="8">
    <source>
        <dbReference type="Proteomes" id="UP000198623"/>
    </source>
</evidence>
<dbReference type="GO" id="GO:0008236">
    <property type="term" value="F:serine-type peptidase activity"/>
    <property type="evidence" value="ECO:0007669"/>
    <property type="project" value="UniProtKB-KW"/>
</dbReference>
<dbReference type="PANTHER" id="PTHR42987">
    <property type="entry name" value="PEPTIDASE S49"/>
    <property type="match status" value="1"/>
</dbReference>
<accession>A0A1I2PA59</accession>
<feature type="domain" description="Peptidase S49" evidence="6">
    <location>
        <begin position="153"/>
        <end position="291"/>
    </location>
</feature>
<dbReference type="PANTHER" id="PTHR42987:SF8">
    <property type="entry name" value="PROTEINASE"/>
    <property type="match status" value="1"/>
</dbReference>
<dbReference type="InterPro" id="IPR002142">
    <property type="entry name" value="Peptidase_S49"/>
</dbReference>
<reference evidence="8" key="1">
    <citation type="submission" date="2016-10" db="EMBL/GenBank/DDBJ databases">
        <authorList>
            <person name="Varghese N."/>
            <person name="Submissions S."/>
        </authorList>
    </citation>
    <scope>NUCLEOTIDE SEQUENCE [LARGE SCALE GENOMIC DNA]</scope>
    <source>
        <strain evidence="8">CGMCC 1.10971</strain>
    </source>
</reference>
<comment type="similarity">
    <text evidence="1">Belongs to the peptidase S49 family.</text>
</comment>
<dbReference type="STRING" id="1045558.SAMN05216175_103354"/>
<dbReference type="InterPro" id="IPR029045">
    <property type="entry name" value="ClpP/crotonase-like_dom_sf"/>
</dbReference>
<keyword evidence="2 7" id="KW-0645">Protease</keyword>
<dbReference type="Proteomes" id="UP000198623">
    <property type="component" value="Unassembled WGS sequence"/>
</dbReference>
<dbReference type="GO" id="GO:0006508">
    <property type="term" value="P:proteolysis"/>
    <property type="evidence" value="ECO:0007669"/>
    <property type="project" value="UniProtKB-KW"/>
</dbReference>
<evidence type="ECO:0000256" key="3">
    <source>
        <dbReference type="ARBA" id="ARBA00022801"/>
    </source>
</evidence>
<organism evidence="7 8">
    <name type="scientific">Neptunomonas qingdaonensis</name>
    <dbReference type="NCBI Taxonomy" id="1045558"/>
    <lineage>
        <taxon>Bacteria</taxon>
        <taxon>Pseudomonadati</taxon>
        <taxon>Pseudomonadota</taxon>
        <taxon>Gammaproteobacteria</taxon>
        <taxon>Oceanospirillales</taxon>
        <taxon>Oceanospirillaceae</taxon>
        <taxon>Neptunomonas</taxon>
    </lineage>
</organism>
<dbReference type="Pfam" id="PF01343">
    <property type="entry name" value="Peptidase_S49"/>
    <property type="match status" value="1"/>
</dbReference>
<keyword evidence="4" id="KW-0720">Serine protease</keyword>
<dbReference type="SUPFAM" id="SSF52096">
    <property type="entry name" value="ClpP/crotonase"/>
    <property type="match status" value="1"/>
</dbReference>
<dbReference type="RefSeq" id="WP_244889925.1">
    <property type="nucleotide sequence ID" value="NZ_FOOU01000003.1"/>
</dbReference>
<keyword evidence="8" id="KW-1185">Reference proteome</keyword>
<dbReference type="CDD" id="cd07023">
    <property type="entry name" value="S49_Sppa_N_C"/>
    <property type="match status" value="1"/>
</dbReference>
<evidence type="ECO:0000256" key="5">
    <source>
        <dbReference type="SAM" id="Phobius"/>
    </source>
</evidence>
<dbReference type="InterPro" id="IPR047272">
    <property type="entry name" value="S49_SppA_C"/>
</dbReference>
<keyword evidence="5" id="KW-0472">Membrane</keyword>
<feature type="transmembrane region" description="Helical" evidence="5">
    <location>
        <begin position="52"/>
        <end position="71"/>
    </location>
</feature>
<gene>
    <name evidence="7" type="ORF">SAMN05216175_103354</name>
</gene>
<dbReference type="AlphaFoldDB" id="A0A1I2PA59"/>
<sequence length="338" mass="36902">MSENHWDEEKDEALDKTLEKAASKGAGKEWKLIEKMLNGLFVEQRRARRWGIFFKALTFAYLIAILGIYYFNTSFTSDLPGKTGEHTAVIEITGPISADDAANADSIIWSLRDAFKEDKAKAVILRINSPGGSPVQSGYVYDEIKRLRALYPAKPVYAVIMDIGASGAYYIAAAADAIYADKASLVGSIGVVSGGFGFVDLMDKVGVERRAMTAGENKGFLDPFSPMKESDKVFWQSVLDTTHQQFIDQVKKGRGDRLVDAPDLFTGLVWTGEQAVGKGLIDGLGSTSFVAREIVGQEKLIDYSSKMSPLDKVIEKFGVSFGKTLAAQMGLTSGYSLR</sequence>
<evidence type="ECO:0000256" key="1">
    <source>
        <dbReference type="ARBA" id="ARBA00008683"/>
    </source>
</evidence>
<keyword evidence="5" id="KW-1133">Transmembrane helix</keyword>
<dbReference type="EMBL" id="FOOU01000003">
    <property type="protein sequence ID" value="SFG13025.1"/>
    <property type="molecule type" value="Genomic_DNA"/>
</dbReference>
<evidence type="ECO:0000256" key="2">
    <source>
        <dbReference type="ARBA" id="ARBA00022670"/>
    </source>
</evidence>
<keyword evidence="3" id="KW-0378">Hydrolase</keyword>
<dbReference type="Gene3D" id="3.90.226.10">
    <property type="entry name" value="2-enoyl-CoA Hydratase, Chain A, domain 1"/>
    <property type="match status" value="1"/>
</dbReference>
<keyword evidence="5" id="KW-0812">Transmembrane</keyword>
<evidence type="ECO:0000259" key="6">
    <source>
        <dbReference type="Pfam" id="PF01343"/>
    </source>
</evidence>
<evidence type="ECO:0000313" key="7">
    <source>
        <dbReference type="EMBL" id="SFG13025.1"/>
    </source>
</evidence>
<evidence type="ECO:0000256" key="4">
    <source>
        <dbReference type="ARBA" id="ARBA00022825"/>
    </source>
</evidence>
<dbReference type="Gene3D" id="6.20.330.10">
    <property type="match status" value="1"/>
</dbReference>
<proteinExistence type="inferred from homology"/>
<name>A0A1I2PA59_9GAMM</name>